<dbReference type="InterPro" id="IPR000504">
    <property type="entry name" value="RRM_dom"/>
</dbReference>
<gene>
    <name evidence="5" type="primary">RBP1_1</name>
    <name evidence="5" type="ORF">CFP56_004528</name>
</gene>
<evidence type="ECO:0000313" key="6">
    <source>
        <dbReference type="Proteomes" id="UP000237347"/>
    </source>
</evidence>
<dbReference type="InterPro" id="IPR035979">
    <property type="entry name" value="RBD_domain_sf"/>
</dbReference>
<accession>A0AAW0LAK3</accession>
<dbReference type="EMBL" id="PKMF04000124">
    <property type="protein sequence ID" value="KAK7848702.1"/>
    <property type="molecule type" value="Genomic_DNA"/>
</dbReference>
<name>A0AAW0LAK3_QUESU</name>
<feature type="region of interest" description="Disordered" evidence="3">
    <location>
        <begin position="622"/>
        <end position="663"/>
    </location>
</feature>
<comment type="caution">
    <text evidence="5">The sequence shown here is derived from an EMBL/GenBank/DDBJ whole genome shotgun (WGS) entry which is preliminary data.</text>
</comment>
<evidence type="ECO:0000259" key="4">
    <source>
        <dbReference type="PROSITE" id="PS50102"/>
    </source>
</evidence>
<dbReference type="Gene3D" id="3.30.70.330">
    <property type="match status" value="1"/>
</dbReference>
<sequence length="759" mass="82503">MGSGWRGFGFHLRKAIVPVSLTVNPSSQPVLNMTGQHFRQHKSFLAAVVDGDQKDNGGRKKGRHLSIQNSNLPCSSSQNQDFLSSQYQDLRDRGVGKVSLVPGADFMLEFNANDSHGSNTPLSLELSLSLERGLNGKWVVKHSNIREVGRVSVEPTQVFRPSVLPKSKQGPSPSQPKPKVWRPKSKELKPLPVSVSHSFVKASSLPSASSSPEVGVLSSDGVGVVPIKPPGLTMDETTQFLVSDEADDARYVISALSDLNHASVVVGAEPLGSDVADEPMSVSACTSDLDSEEGLERDLRLILQEHSGDIVKKWGNSEQWVLELRDGRRVTVPIPLSRPRCVATEVLMDQKHLALVPWESSEAVKESTALFEEEEGLVEDWVSDSFSEDAFQPLYVEPLASSLPSTLAELSVVDEEGLVGVDFSERQVPYSEWFQRRFNNFDSFLGTSLEGLEDQATEFLLAVEVELKRRAEVNASSCSFKSPRMKEKLVCCFGRLMWHCVMIEGCYGLLVGRELLCEKGLTVGACVGMADVCTDLVPSGLPSGHEMHNYLARDDDRSGHQAVKDTKTIGSAYDRYLQSAQLPSFSSGEASTLRGVGLGRISGVGMPGLPIADPALLGRPGAVGPDLAPNGRNVSLSSQLPLDTTRRGRETQSLPPDASNTLYVEGLPPDSSKREVAHIFRPFVGYKEVRLVSKESKHRGGDPLILGFVDFVNPACAATAMSALQGYKIDENDADSSYLRLQFSRYPGPRSGSGSRGKR</sequence>
<dbReference type="SMART" id="SM00360">
    <property type="entry name" value="RRM"/>
    <property type="match status" value="1"/>
</dbReference>
<protein>
    <submittedName>
        <fullName evidence="5">Rna-binding protein 1</fullName>
    </submittedName>
</protein>
<proteinExistence type="predicted"/>
<keyword evidence="6" id="KW-1185">Reference proteome</keyword>
<dbReference type="CDD" id="cd21618">
    <property type="entry name" value="RRM_AtNSRA_like"/>
    <property type="match status" value="1"/>
</dbReference>
<dbReference type="SUPFAM" id="SSF54928">
    <property type="entry name" value="RNA-binding domain, RBD"/>
    <property type="match status" value="1"/>
</dbReference>
<reference evidence="5 6" key="1">
    <citation type="journal article" date="2018" name="Sci. Data">
        <title>The draft genome sequence of cork oak.</title>
        <authorList>
            <person name="Ramos A.M."/>
            <person name="Usie A."/>
            <person name="Barbosa P."/>
            <person name="Barros P.M."/>
            <person name="Capote T."/>
            <person name="Chaves I."/>
            <person name="Simoes F."/>
            <person name="Abreu I."/>
            <person name="Carrasquinho I."/>
            <person name="Faro C."/>
            <person name="Guimaraes J.B."/>
            <person name="Mendonca D."/>
            <person name="Nobrega F."/>
            <person name="Rodrigues L."/>
            <person name="Saibo N.J.M."/>
            <person name="Varela M.C."/>
            <person name="Egas C."/>
            <person name="Matos J."/>
            <person name="Miguel C.M."/>
            <person name="Oliveira M.M."/>
            <person name="Ricardo C.P."/>
            <person name="Goncalves S."/>
        </authorList>
    </citation>
    <scope>NUCLEOTIDE SEQUENCE [LARGE SCALE GENOMIC DNA]</scope>
    <source>
        <strain evidence="6">cv. HL8</strain>
    </source>
</reference>
<dbReference type="Pfam" id="PF00076">
    <property type="entry name" value="RRM_1"/>
    <property type="match status" value="1"/>
</dbReference>
<dbReference type="GO" id="GO:0003723">
    <property type="term" value="F:RNA binding"/>
    <property type="evidence" value="ECO:0007669"/>
    <property type="project" value="UniProtKB-UniRule"/>
</dbReference>
<dbReference type="PROSITE" id="PS50102">
    <property type="entry name" value="RRM"/>
    <property type="match status" value="1"/>
</dbReference>
<evidence type="ECO:0000256" key="3">
    <source>
        <dbReference type="SAM" id="MobiDB-lite"/>
    </source>
</evidence>
<dbReference type="Proteomes" id="UP000237347">
    <property type="component" value="Unassembled WGS sequence"/>
</dbReference>
<dbReference type="InterPro" id="IPR012677">
    <property type="entry name" value="Nucleotide-bd_a/b_plait_sf"/>
</dbReference>
<organism evidence="5 6">
    <name type="scientific">Quercus suber</name>
    <name type="common">Cork oak</name>
    <dbReference type="NCBI Taxonomy" id="58331"/>
    <lineage>
        <taxon>Eukaryota</taxon>
        <taxon>Viridiplantae</taxon>
        <taxon>Streptophyta</taxon>
        <taxon>Embryophyta</taxon>
        <taxon>Tracheophyta</taxon>
        <taxon>Spermatophyta</taxon>
        <taxon>Magnoliopsida</taxon>
        <taxon>eudicotyledons</taxon>
        <taxon>Gunneridae</taxon>
        <taxon>Pentapetalae</taxon>
        <taxon>rosids</taxon>
        <taxon>fabids</taxon>
        <taxon>Fagales</taxon>
        <taxon>Fagaceae</taxon>
        <taxon>Quercus</taxon>
    </lineage>
</organism>
<feature type="domain" description="RRM" evidence="4">
    <location>
        <begin position="660"/>
        <end position="746"/>
    </location>
</feature>
<keyword evidence="1 2" id="KW-0694">RNA-binding</keyword>
<evidence type="ECO:0000256" key="1">
    <source>
        <dbReference type="ARBA" id="ARBA00022884"/>
    </source>
</evidence>
<evidence type="ECO:0000313" key="5">
    <source>
        <dbReference type="EMBL" id="KAK7848702.1"/>
    </source>
</evidence>
<dbReference type="AlphaFoldDB" id="A0AAW0LAK3"/>
<feature type="compositionally biased region" description="Polar residues" evidence="3">
    <location>
        <begin position="632"/>
        <end position="642"/>
    </location>
</feature>
<feature type="region of interest" description="Disordered" evidence="3">
    <location>
        <begin position="159"/>
        <end position="187"/>
    </location>
</feature>
<feature type="compositionally biased region" description="Polar residues" evidence="3">
    <location>
        <begin position="651"/>
        <end position="662"/>
    </location>
</feature>
<evidence type="ECO:0000256" key="2">
    <source>
        <dbReference type="PROSITE-ProRule" id="PRU00176"/>
    </source>
</evidence>
<dbReference type="PANTHER" id="PTHR10501">
    <property type="entry name" value="U1 SMALL NUCLEAR RIBONUCLEOPROTEIN A/U2 SMALL NUCLEAR RIBONUCLEOPROTEIN B"/>
    <property type="match status" value="1"/>
</dbReference>